<keyword evidence="2" id="KW-0862">Zinc</keyword>
<evidence type="ECO:0000256" key="2">
    <source>
        <dbReference type="ARBA" id="ARBA00022833"/>
    </source>
</evidence>
<dbReference type="PANTHER" id="PTHR11079">
    <property type="entry name" value="CYTOSINE DEAMINASE FAMILY MEMBER"/>
    <property type="match status" value="1"/>
</dbReference>
<dbReference type="CDD" id="cd01285">
    <property type="entry name" value="nucleoside_deaminase"/>
    <property type="match status" value="1"/>
</dbReference>
<feature type="domain" description="CMP/dCMP-type deaminase" evidence="3">
    <location>
        <begin position="5"/>
        <end position="116"/>
    </location>
</feature>
<organism evidence="4 5">
    <name type="scientific">Cupriavidus pauculus</name>
    <dbReference type="NCBI Taxonomy" id="82633"/>
    <lineage>
        <taxon>Bacteria</taxon>
        <taxon>Pseudomonadati</taxon>
        <taxon>Pseudomonadota</taxon>
        <taxon>Betaproteobacteria</taxon>
        <taxon>Burkholderiales</taxon>
        <taxon>Burkholderiaceae</taxon>
        <taxon>Cupriavidus</taxon>
    </lineage>
</organism>
<evidence type="ECO:0000256" key="1">
    <source>
        <dbReference type="ARBA" id="ARBA00022723"/>
    </source>
</evidence>
<dbReference type="AlphaFoldDB" id="A0A2N5C7W6"/>
<reference evidence="4 5" key="1">
    <citation type="submission" date="2017-12" db="EMBL/GenBank/DDBJ databases">
        <title>Genome sequence of the active heterotrophic nitrifier-denitrifier, Cupriavidus pauculus UM1.</title>
        <authorList>
            <person name="Putonti C."/>
            <person name="Castignetti D."/>
        </authorList>
    </citation>
    <scope>NUCLEOTIDE SEQUENCE [LARGE SCALE GENOMIC DNA]</scope>
    <source>
        <strain evidence="4 5">UM1</strain>
    </source>
</reference>
<dbReference type="OrthoDB" id="9802676at2"/>
<dbReference type="InterPro" id="IPR002125">
    <property type="entry name" value="CMP_dCMP_dom"/>
</dbReference>
<dbReference type="Proteomes" id="UP000234341">
    <property type="component" value="Unassembled WGS sequence"/>
</dbReference>
<name>A0A2N5C7W6_9BURK</name>
<evidence type="ECO:0000313" key="5">
    <source>
        <dbReference type="Proteomes" id="UP000234341"/>
    </source>
</evidence>
<dbReference type="GO" id="GO:0047974">
    <property type="term" value="F:guanosine deaminase activity"/>
    <property type="evidence" value="ECO:0007669"/>
    <property type="project" value="TreeGrafter"/>
</dbReference>
<dbReference type="GO" id="GO:0006152">
    <property type="term" value="P:purine nucleoside catabolic process"/>
    <property type="evidence" value="ECO:0007669"/>
    <property type="project" value="TreeGrafter"/>
</dbReference>
<keyword evidence="1" id="KW-0479">Metal-binding</keyword>
<evidence type="ECO:0000259" key="3">
    <source>
        <dbReference type="PROSITE" id="PS51747"/>
    </source>
</evidence>
<dbReference type="PROSITE" id="PS00903">
    <property type="entry name" value="CYT_DCMP_DEAMINASES_1"/>
    <property type="match status" value="1"/>
</dbReference>
<comment type="caution">
    <text evidence="4">The sequence shown here is derived from an EMBL/GenBank/DDBJ whole genome shotgun (WGS) entry which is preliminary data.</text>
</comment>
<dbReference type="InterPro" id="IPR016192">
    <property type="entry name" value="APOBEC/CMP_deaminase_Zn-bd"/>
</dbReference>
<dbReference type="Pfam" id="PF00383">
    <property type="entry name" value="dCMP_cyt_deam_1"/>
    <property type="match status" value="1"/>
</dbReference>
<dbReference type="InterPro" id="IPR016193">
    <property type="entry name" value="Cytidine_deaminase-like"/>
</dbReference>
<gene>
    <name evidence="4" type="ORF">CYJ10_22715</name>
</gene>
<protein>
    <submittedName>
        <fullName evidence="4">Nucleoside deaminase</fullName>
    </submittedName>
</protein>
<proteinExistence type="predicted"/>
<dbReference type="GO" id="GO:0008270">
    <property type="term" value="F:zinc ion binding"/>
    <property type="evidence" value="ECO:0007669"/>
    <property type="project" value="InterPro"/>
</dbReference>
<dbReference type="EMBL" id="PJRP01000012">
    <property type="protein sequence ID" value="PLP98316.1"/>
    <property type="molecule type" value="Genomic_DNA"/>
</dbReference>
<evidence type="ECO:0000313" key="4">
    <source>
        <dbReference type="EMBL" id="PLP98316.1"/>
    </source>
</evidence>
<dbReference type="PANTHER" id="PTHR11079:SF161">
    <property type="entry name" value="CMP_DCMP-TYPE DEAMINASE DOMAIN-CONTAINING PROTEIN"/>
    <property type="match status" value="1"/>
</dbReference>
<dbReference type="PROSITE" id="PS51747">
    <property type="entry name" value="CYT_DCMP_DEAMINASES_2"/>
    <property type="match status" value="1"/>
</dbReference>
<dbReference type="Gene3D" id="3.40.140.10">
    <property type="entry name" value="Cytidine Deaminase, domain 2"/>
    <property type="match status" value="1"/>
</dbReference>
<dbReference type="RefSeq" id="WP_101683706.1">
    <property type="nucleotide sequence ID" value="NZ_PJRP01000012.1"/>
</dbReference>
<accession>A0A2N5C7W6</accession>
<dbReference type="STRING" id="82633.GCA_000974605_05533"/>
<sequence>MSNTSNAQQYLREAIRLAQANMQAGGRPFGAVIVRDGEVLMTAVNEIHKTNDPTSHAELNAIRAASHKLGTPSLAGCAVYASGHPCPMCMAAMRLAGVTEVAYAYSNDDGEPFGLSTAAIYADLAKPFAEQSMKIQYLPVRLEGEADLYAEWKRRQG</sequence>
<dbReference type="SUPFAM" id="SSF53927">
    <property type="entry name" value="Cytidine deaminase-like"/>
    <property type="match status" value="1"/>
</dbReference>